<keyword evidence="1" id="KW-0472">Membrane</keyword>
<evidence type="ECO:0000256" key="1">
    <source>
        <dbReference type="SAM" id="Phobius"/>
    </source>
</evidence>
<keyword evidence="3" id="KW-1185">Reference proteome</keyword>
<evidence type="ECO:0000313" key="3">
    <source>
        <dbReference type="Proteomes" id="UP000267841"/>
    </source>
</evidence>
<sequence>MFKNIPIATVTEITGLLLVLKFHNIQSVLLYLVFHGLASWLIAIALRLLIKQEFRKGSIRTFSFLIFLSGPAGYVLGLMLYITLMLKRRVSPVIYDNVSPELLPEVEFRGRKLGESLGQIRNPVMVLYMSKTYNPVAISYLKESVADEEDEVRLTAFATLSRIESEIVERINLFKKDLEKVKGKRERFAVLFSLAELYWEIVYLNIADRELQEFYLAEAEKYALQALELKEDPRMEFLLVRIYLHKGDYDNAAEHLERAERLGFPKERLIPYLLEVLYKRGDFKRMFEVVNKFRGIMPSEPKAASIIRVWM</sequence>
<comment type="caution">
    <text evidence="2">The sequence shown here is derived from an EMBL/GenBank/DDBJ whole genome shotgun (WGS) entry which is preliminary data.</text>
</comment>
<dbReference type="EMBL" id="RCCJ01000001">
    <property type="protein sequence ID" value="RLJ70112.1"/>
    <property type="molecule type" value="Genomic_DNA"/>
</dbReference>
<dbReference type="InterPro" id="IPR011990">
    <property type="entry name" value="TPR-like_helical_dom_sf"/>
</dbReference>
<feature type="transmembrane region" description="Helical" evidence="1">
    <location>
        <begin position="62"/>
        <end position="84"/>
    </location>
</feature>
<evidence type="ECO:0000313" key="2">
    <source>
        <dbReference type="EMBL" id="RLJ70112.1"/>
    </source>
</evidence>
<proteinExistence type="predicted"/>
<organism evidence="2 3">
    <name type="scientific">Hydrogenivirga caldilitoris</name>
    <dbReference type="NCBI Taxonomy" id="246264"/>
    <lineage>
        <taxon>Bacteria</taxon>
        <taxon>Pseudomonadati</taxon>
        <taxon>Aquificota</taxon>
        <taxon>Aquificia</taxon>
        <taxon>Aquificales</taxon>
        <taxon>Aquificaceae</taxon>
        <taxon>Hydrogenivirga</taxon>
    </lineage>
</organism>
<accession>A0A497XSK5</accession>
<reference evidence="2 3" key="1">
    <citation type="submission" date="2018-10" db="EMBL/GenBank/DDBJ databases">
        <title>Genomic Encyclopedia of Archaeal and Bacterial Type Strains, Phase II (KMG-II): from individual species to whole genera.</title>
        <authorList>
            <person name="Goeker M."/>
        </authorList>
    </citation>
    <scope>NUCLEOTIDE SEQUENCE [LARGE SCALE GENOMIC DNA]</scope>
    <source>
        <strain evidence="2 3">DSM 16510</strain>
    </source>
</reference>
<dbReference type="AlphaFoldDB" id="A0A497XSK5"/>
<dbReference type="SUPFAM" id="SSF81901">
    <property type="entry name" value="HCP-like"/>
    <property type="match status" value="1"/>
</dbReference>
<evidence type="ECO:0008006" key="4">
    <source>
        <dbReference type="Google" id="ProtNLM"/>
    </source>
</evidence>
<keyword evidence="1" id="KW-0812">Transmembrane</keyword>
<protein>
    <recommendedName>
        <fullName evidence="4">Tetratricopeptide repeat protein</fullName>
    </recommendedName>
</protein>
<dbReference type="Proteomes" id="UP000267841">
    <property type="component" value="Unassembled WGS sequence"/>
</dbReference>
<feature type="transmembrane region" description="Helical" evidence="1">
    <location>
        <begin position="28"/>
        <end position="50"/>
    </location>
</feature>
<gene>
    <name evidence="2" type="ORF">BCF55_0376</name>
</gene>
<keyword evidence="1" id="KW-1133">Transmembrane helix</keyword>
<name>A0A497XSK5_9AQUI</name>
<dbReference type="Gene3D" id="1.25.40.10">
    <property type="entry name" value="Tetratricopeptide repeat domain"/>
    <property type="match status" value="1"/>
</dbReference>